<dbReference type="PROSITE" id="PS00627">
    <property type="entry name" value="GHMP_KINASES_ATP"/>
    <property type="match status" value="1"/>
</dbReference>
<dbReference type="SUPFAM" id="SSF55060">
    <property type="entry name" value="GHMP Kinase, C-terminal domain"/>
    <property type="match status" value="1"/>
</dbReference>
<evidence type="ECO:0000256" key="2">
    <source>
        <dbReference type="ARBA" id="ARBA00006495"/>
    </source>
</evidence>
<evidence type="ECO:0000256" key="4">
    <source>
        <dbReference type="ARBA" id="ARBA00022490"/>
    </source>
</evidence>
<dbReference type="InterPro" id="IPR014721">
    <property type="entry name" value="Ribsml_uS5_D2-typ_fold_subgr"/>
</dbReference>
<dbReference type="AlphaFoldDB" id="A0A6C1EDB0"/>
<evidence type="ECO:0000256" key="9">
    <source>
        <dbReference type="ARBA" id="ARBA00022777"/>
    </source>
</evidence>
<dbReference type="Proteomes" id="UP000501346">
    <property type="component" value="Chromosome SeXIII-ScXIII"/>
</dbReference>
<evidence type="ECO:0000256" key="18">
    <source>
        <dbReference type="ARBA" id="ARBA00029438"/>
    </source>
</evidence>
<dbReference type="PANTHER" id="PTHR43290:SF2">
    <property type="entry name" value="MEVALONATE KINASE"/>
    <property type="match status" value="1"/>
</dbReference>
<dbReference type="UniPathway" id="UPA00057">
    <property type="reaction ID" value="UER00098"/>
</dbReference>
<protein>
    <recommendedName>
        <fullName evidence="19 20">Mevalonate kinase</fullName>
        <shortName evidence="20">MK</shortName>
        <ecNumber evidence="3 20">2.7.1.36</ecNumber>
    </recommendedName>
</protein>
<evidence type="ECO:0000256" key="3">
    <source>
        <dbReference type="ARBA" id="ARBA00012103"/>
    </source>
</evidence>
<dbReference type="NCBIfam" id="TIGR00549">
    <property type="entry name" value="mevalon_kin"/>
    <property type="match status" value="1"/>
</dbReference>
<evidence type="ECO:0000313" key="23">
    <source>
        <dbReference type="Proteomes" id="UP000501346"/>
    </source>
</evidence>
<keyword evidence="9 20" id="KW-0418">Kinase</keyword>
<keyword evidence="15 20" id="KW-1207">Sterol metabolism</keyword>
<evidence type="ECO:0000256" key="15">
    <source>
        <dbReference type="ARBA" id="ARBA00023166"/>
    </source>
</evidence>
<comment type="pathway">
    <text evidence="18 20">Isoprenoid biosynthesis; isopentenyl diphosphate biosynthesis via mevalonate pathway; isopentenyl diphosphate from (R)-mevalonate: step 1/3.</text>
</comment>
<feature type="domain" description="GHMP kinase N-terminal" evidence="21">
    <location>
        <begin position="130"/>
        <end position="209"/>
    </location>
</feature>
<dbReference type="GO" id="GO:0006696">
    <property type="term" value="P:ergosterol biosynthetic process"/>
    <property type="evidence" value="ECO:0007669"/>
    <property type="project" value="TreeGrafter"/>
</dbReference>
<evidence type="ECO:0000256" key="8">
    <source>
        <dbReference type="ARBA" id="ARBA00022741"/>
    </source>
</evidence>
<dbReference type="PANTHER" id="PTHR43290">
    <property type="entry name" value="MEVALONATE KINASE"/>
    <property type="match status" value="1"/>
</dbReference>
<evidence type="ECO:0000256" key="14">
    <source>
        <dbReference type="ARBA" id="ARBA00023098"/>
    </source>
</evidence>
<evidence type="ECO:0000256" key="17">
    <source>
        <dbReference type="ARBA" id="ARBA00029310"/>
    </source>
</evidence>
<organism evidence="22 23">
    <name type="scientific">Saccharomyces pastorianus</name>
    <name type="common">Lager yeast</name>
    <name type="synonym">Saccharomyces cerevisiae x Saccharomyces eubayanus</name>
    <dbReference type="NCBI Taxonomy" id="27292"/>
    <lineage>
        <taxon>Eukaryota</taxon>
        <taxon>Fungi</taxon>
        <taxon>Dikarya</taxon>
        <taxon>Ascomycota</taxon>
        <taxon>Saccharomycotina</taxon>
        <taxon>Saccharomycetes</taxon>
        <taxon>Saccharomycetales</taxon>
        <taxon>Saccharomycetaceae</taxon>
        <taxon>Saccharomyces</taxon>
    </lineage>
</organism>
<proteinExistence type="inferred from homology"/>
<dbReference type="InterPro" id="IPR020568">
    <property type="entry name" value="Ribosomal_Su5_D2-typ_SF"/>
</dbReference>
<evidence type="ECO:0000256" key="1">
    <source>
        <dbReference type="ARBA" id="ARBA00004496"/>
    </source>
</evidence>
<dbReference type="GO" id="GO:0046872">
    <property type="term" value="F:metal ion binding"/>
    <property type="evidence" value="ECO:0007669"/>
    <property type="project" value="UniProtKB-KW"/>
</dbReference>
<comment type="function">
    <text evidence="20">Mevalonate kinase; part of the second module of ergosterol biosynthesis pathway that includes the middle steps of the pathway. The second module is carried out in the vacuole and involves the formation of farnesyl diphosphate, which is also an important intermediate in the biosynthesis of ubiquinone, dolichol, heme and prenylated proteins.</text>
</comment>
<comment type="similarity">
    <text evidence="2 20">Belongs to the GHMP kinase family. Mevalonate kinase subfamily.</text>
</comment>
<evidence type="ECO:0000256" key="20">
    <source>
        <dbReference type="RuleBase" id="RU363087"/>
    </source>
</evidence>
<evidence type="ECO:0000313" key="22">
    <source>
        <dbReference type="EMBL" id="QID87346.1"/>
    </source>
</evidence>
<dbReference type="OrthoDB" id="1652964at2759"/>
<comment type="subcellular location">
    <subcellularLocation>
        <location evidence="1 20">Cytoplasm</location>
    </subcellularLocation>
</comment>
<dbReference type="InterPro" id="IPR006203">
    <property type="entry name" value="GHMP_knse_ATP-bd_CS"/>
</dbReference>
<keyword evidence="23" id="KW-1185">Reference proteome</keyword>
<evidence type="ECO:0000256" key="5">
    <source>
        <dbReference type="ARBA" id="ARBA00022516"/>
    </source>
</evidence>
<evidence type="ECO:0000256" key="16">
    <source>
        <dbReference type="ARBA" id="ARBA00023221"/>
    </source>
</evidence>
<gene>
    <name evidence="22" type="primary">ERG12_2</name>
    <name evidence="22" type="ORF">GRS66_010019</name>
</gene>
<evidence type="ECO:0000256" key="6">
    <source>
        <dbReference type="ARBA" id="ARBA00022679"/>
    </source>
</evidence>
<dbReference type="EMBL" id="CP049010">
    <property type="protein sequence ID" value="QID87346.1"/>
    <property type="molecule type" value="Genomic_DNA"/>
</dbReference>
<dbReference type="GO" id="GO:0005524">
    <property type="term" value="F:ATP binding"/>
    <property type="evidence" value="ECO:0007669"/>
    <property type="project" value="UniProtKB-KW"/>
</dbReference>
<dbReference type="InterPro" id="IPR006204">
    <property type="entry name" value="GHMP_kinase_N_dom"/>
</dbReference>
<dbReference type="GO" id="GO:0004496">
    <property type="term" value="F:mevalonate kinase activity"/>
    <property type="evidence" value="ECO:0007669"/>
    <property type="project" value="UniProtKB-EC"/>
</dbReference>
<evidence type="ECO:0000256" key="7">
    <source>
        <dbReference type="ARBA" id="ARBA00022723"/>
    </source>
</evidence>
<dbReference type="SUPFAM" id="SSF54211">
    <property type="entry name" value="Ribosomal protein S5 domain 2-like"/>
    <property type="match status" value="1"/>
</dbReference>
<dbReference type="GO" id="GO:0005829">
    <property type="term" value="C:cytosol"/>
    <property type="evidence" value="ECO:0007669"/>
    <property type="project" value="TreeGrafter"/>
</dbReference>
<evidence type="ECO:0000256" key="13">
    <source>
        <dbReference type="ARBA" id="ARBA00023011"/>
    </source>
</evidence>
<dbReference type="GO" id="GO:0019287">
    <property type="term" value="P:isopentenyl diphosphate biosynthetic process, mevalonate pathway"/>
    <property type="evidence" value="ECO:0007669"/>
    <property type="project" value="UniProtKB-UniPathway"/>
</dbReference>
<keyword evidence="11" id="KW-0460">Magnesium</keyword>
<evidence type="ECO:0000259" key="21">
    <source>
        <dbReference type="Pfam" id="PF00288"/>
    </source>
</evidence>
<dbReference type="Gene3D" id="3.30.230.10">
    <property type="match status" value="1"/>
</dbReference>
<keyword evidence="7" id="KW-0479">Metal-binding</keyword>
<dbReference type="Gene3D" id="3.30.70.890">
    <property type="entry name" value="GHMP kinase, C-terminal domain"/>
    <property type="match status" value="1"/>
</dbReference>
<sequence>MSLPFLTSAPGKVIIFGEHSAVYGKPAVAASVSALRTYLLISESSTPNTIELDFPDIAFNHKWSIDDFDAIIKDQMNSQKLSKAQQATGELSQELVDVLQPLLAELSKSFHYHAAFCFLYMFVCLCPHAKNIKFSLKSTLPIGAGLGSSASISVALALAMAYLGGLIESSDLEKLSESDKHLVNQWAFTGEKCIHGTPSGIDNAVATYGNALLFEKDSRKGTINTNNFKFLDEFPTIPMILIYTRIPRSTKDLVTNVRVLVTEKFPEVMKPLLDAMGECALQGLDIMTQLSKCTGSDEDASEKNNILYEQLLELIRINHGLLVSIGVSHPGLEIIKNLSDDLRIGSTKLTGAGGGGCSLTLLRRDITQEQTDSFKTKLQTDFGYETFETGLGGTGCCLLRAEDLNKDLKIKNRIIQLFEAKDTTKQQIDDLLLPGSANLPWTS</sequence>
<keyword evidence="12 20" id="KW-0752">Steroid biosynthesis</keyword>
<dbReference type="InterPro" id="IPR006205">
    <property type="entry name" value="Mev_gal_kin"/>
</dbReference>
<name>A0A6C1EDB0_SACPS</name>
<keyword evidence="10 20" id="KW-0067">ATP-binding</keyword>
<accession>A0A6C1EDB0</accession>
<dbReference type="InterPro" id="IPR036554">
    <property type="entry name" value="GHMP_kinase_C_sf"/>
</dbReference>
<evidence type="ECO:0000256" key="11">
    <source>
        <dbReference type="ARBA" id="ARBA00022842"/>
    </source>
</evidence>
<keyword evidence="8 20" id="KW-0547">Nucleotide-binding</keyword>
<comment type="catalytic activity">
    <reaction evidence="17">
        <text>(R)-mevalonate + ATP = (R)-5-phosphomevalonate + ADP + H(+)</text>
        <dbReference type="Rhea" id="RHEA:17065"/>
        <dbReference type="ChEBI" id="CHEBI:15378"/>
        <dbReference type="ChEBI" id="CHEBI:30616"/>
        <dbReference type="ChEBI" id="CHEBI:36464"/>
        <dbReference type="ChEBI" id="CHEBI:58146"/>
        <dbReference type="ChEBI" id="CHEBI:456216"/>
        <dbReference type="EC" id="2.7.1.36"/>
    </reaction>
    <physiologicalReaction direction="left-to-right" evidence="17">
        <dbReference type="Rhea" id="RHEA:17066"/>
    </physiologicalReaction>
</comment>
<keyword evidence="13 20" id="KW-0756">Sterol biosynthesis</keyword>
<evidence type="ECO:0000256" key="12">
    <source>
        <dbReference type="ARBA" id="ARBA00022955"/>
    </source>
</evidence>
<dbReference type="PRINTS" id="PR00959">
    <property type="entry name" value="MEVGALKINASE"/>
</dbReference>
<keyword evidence="16 20" id="KW-0753">Steroid metabolism</keyword>
<evidence type="ECO:0000256" key="10">
    <source>
        <dbReference type="ARBA" id="ARBA00022840"/>
    </source>
</evidence>
<keyword evidence="5 20" id="KW-0444">Lipid biosynthesis</keyword>
<dbReference type="FunFam" id="3.30.230.10:FF:000027">
    <property type="entry name" value="Mevalonate kinase"/>
    <property type="match status" value="1"/>
</dbReference>
<dbReference type="Pfam" id="PF00288">
    <property type="entry name" value="GHMP_kinases_N"/>
    <property type="match status" value="1"/>
</dbReference>
<keyword evidence="4 20" id="KW-0963">Cytoplasm</keyword>
<dbReference type="FunFam" id="3.30.70.890:FF:000003">
    <property type="entry name" value="Mevalonate kinase"/>
    <property type="match status" value="1"/>
</dbReference>
<dbReference type="EC" id="2.7.1.36" evidence="3 20"/>
<evidence type="ECO:0000256" key="19">
    <source>
        <dbReference type="ARBA" id="ARBA00073318"/>
    </source>
</evidence>
<keyword evidence="14 20" id="KW-0443">Lipid metabolism</keyword>
<reference evidence="22 23" key="1">
    <citation type="journal article" date="2019" name="BMC Genomics">
        <title>Chromosome level assembly and comparative genome analysis confirm lager-brewing yeasts originated from a single hybridization.</title>
        <authorList>
            <person name="Salazar A.N."/>
            <person name="Gorter de Vries A.R."/>
            <person name="van den Broek M."/>
            <person name="Brouwers N."/>
            <person name="de la Torre Cortes P."/>
            <person name="Kuijpers N.G.A."/>
            <person name="Daran J.G."/>
            <person name="Abeel T."/>
        </authorList>
    </citation>
    <scope>NUCLEOTIDE SEQUENCE [LARGE SCALE GENOMIC DNA]</scope>
    <source>
        <strain evidence="22 23">CBS 1483</strain>
    </source>
</reference>
<keyword evidence="6 20" id="KW-0808">Transferase</keyword>